<comment type="catalytic activity">
    <reaction evidence="11">
        <text>(6R)-5,10-methylene-5,6,7,8-tetrahydrofolate + NADP(+) = (6R)-5,10-methenyltetrahydrofolate + NADPH</text>
        <dbReference type="Rhea" id="RHEA:22812"/>
        <dbReference type="ChEBI" id="CHEBI:15636"/>
        <dbReference type="ChEBI" id="CHEBI:57455"/>
        <dbReference type="ChEBI" id="CHEBI:57783"/>
        <dbReference type="ChEBI" id="CHEBI:58349"/>
        <dbReference type="EC" id="1.5.1.5"/>
    </reaction>
</comment>
<keyword evidence="2 11" id="KW-0554">One-carbon metabolism</keyword>
<evidence type="ECO:0000256" key="6">
    <source>
        <dbReference type="ARBA" id="ARBA00022857"/>
    </source>
</evidence>
<comment type="function">
    <text evidence="11">Catalyzes the oxidation of 5,10-methylenetetrahydrofolate to 5,10-methenyltetrahydrofolate and then the hydrolysis of 5,10-methenyltetrahydrofolate to 10-formyltetrahydrofolate.</text>
</comment>
<evidence type="ECO:0000256" key="7">
    <source>
        <dbReference type="ARBA" id="ARBA00023002"/>
    </source>
</evidence>
<dbReference type="PANTHER" id="PTHR48099:SF5">
    <property type="entry name" value="C-1-TETRAHYDROFOLATE SYNTHASE, CYTOPLASMIC"/>
    <property type="match status" value="1"/>
</dbReference>
<dbReference type="SUPFAM" id="SSF51735">
    <property type="entry name" value="NAD(P)-binding Rossmann-fold domains"/>
    <property type="match status" value="1"/>
</dbReference>
<sequence>MPSTSESALLLPGAPVAEAVLAETAAATARLRERGITPSLATVLVGDDDASAGYIRIKQRQAAELGFASPHEHLPAAASQADLHRVIARFNADPAVHGLLVQYPIPAHLDYDVALQSIDPDKDVDGMHPLNMGRLAVGLPGPLPCTPAGIETLLAHYEIPVSGREVVILGRGATLGRPLAMLLAQKRPTANAAVTVVHTGVRDWPRYARRADVLVGAAGVPGIIQPEHVKPGAVVIGAGVRYAGRRLLPDVDEACASVAGAITPRVGGVGPTTVAMLVRNVVRAAERASG</sequence>
<accession>A0ABV6MGJ7</accession>
<evidence type="ECO:0000256" key="5">
    <source>
        <dbReference type="ARBA" id="ARBA00022801"/>
    </source>
</evidence>
<comment type="similarity">
    <text evidence="11">Belongs to the tetrahydrofolate dehydrogenase/cyclohydrolase family.</text>
</comment>
<feature type="domain" description="Tetrahydrofolate dehydrogenase/cyclohydrolase NAD(P)-binding" evidence="13">
    <location>
        <begin position="144"/>
        <end position="288"/>
    </location>
</feature>
<dbReference type="Gene3D" id="3.40.50.720">
    <property type="entry name" value="NAD(P)-binding Rossmann-like Domain"/>
    <property type="match status" value="1"/>
</dbReference>
<evidence type="ECO:0000259" key="12">
    <source>
        <dbReference type="Pfam" id="PF00763"/>
    </source>
</evidence>
<name>A0ABV6MGJ7_9ACTN</name>
<dbReference type="Proteomes" id="UP001589867">
    <property type="component" value="Unassembled WGS sequence"/>
</dbReference>
<comment type="caution">
    <text evidence="14">The sequence shown here is derived from an EMBL/GenBank/DDBJ whole genome shotgun (WGS) entry which is preliminary data.</text>
</comment>
<evidence type="ECO:0000256" key="4">
    <source>
        <dbReference type="ARBA" id="ARBA00022755"/>
    </source>
</evidence>
<keyword evidence="9 11" id="KW-0486">Methionine biosynthesis</keyword>
<comment type="caution">
    <text evidence="11">Lacks conserved residue(s) required for the propagation of feature annotation.</text>
</comment>
<evidence type="ECO:0000256" key="3">
    <source>
        <dbReference type="ARBA" id="ARBA00022605"/>
    </source>
</evidence>
<dbReference type="PRINTS" id="PR00085">
    <property type="entry name" value="THFDHDRGNASE"/>
</dbReference>
<evidence type="ECO:0000313" key="15">
    <source>
        <dbReference type="Proteomes" id="UP001589867"/>
    </source>
</evidence>
<evidence type="ECO:0000256" key="2">
    <source>
        <dbReference type="ARBA" id="ARBA00022563"/>
    </source>
</evidence>
<evidence type="ECO:0000256" key="11">
    <source>
        <dbReference type="HAMAP-Rule" id="MF_01576"/>
    </source>
</evidence>
<protein>
    <recommendedName>
        <fullName evidence="11">Bifunctional protein FolD</fullName>
    </recommendedName>
    <domain>
        <recommendedName>
            <fullName evidence="11">Methylenetetrahydrofolate dehydrogenase</fullName>
            <ecNumber evidence="11">1.5.1.5</ecNumber>
        </recommendedName>
    </domain>
    <domain>
        <recommendedName>
            <fullName evidence="11">Methenyltetrahydrofolate cyclohydrolase</fullName>
            <ecNumber evidence="11">3.5.4.9</ecNumber>
        </recommendedName>
    </domain>
</protein>
<keyword evidence="7 11" id="KW-0560">Oxidoreductase</keyword>
<dbReference type="Gene3D" id="3.40.50.10860">
    <property type="entry name" value="Leucine Dehydrogenase, chain A, domain 1"/>
    <property type="match status" value="1"/>
</dbReference>
<dbReference type="PANTHER" id="PTHR48099">
    <property type="entry name" value="C-1-TETRAHYDROFOLATE SYNTHASE, CYTOPLASMIC-RELATED"/>
    <property type="match status" value="1"/>
</dbReference>
<keyword evidence="4 11" id="KW-0658">Purine biosynthesis</keyword>
<keyword evidence="6 11" id="KW-0521">NADP</keyword>
<dbReference type="EC" id="3.5.4.9" evidence="11"/>
<evidence type="ECO:0000256" key="8">
    <source>
        <dbReference type="ARBA" id="ARBA00023102"/>
    </source>
</evidence>
<feature type="binding site" evidence="11">
    <location>
        <position position="240"/>
    </location>
    <ligand>
        <name>NADP(+)</name>
        <dbReference type="ChEBI" id="CHEBI:58349"/>
    </ligand>
</feature>
<dbReference type="EC" id="1.5.1.5" evidence="11"/>
<dbReference type="Pfam" id="PF00763">
    <property type="entry name" value="THF_DHG_CYH"/>
    <property type="match status" value="1"/>
</dbReference>
<keyword evidence="15" id="KW-1185">Reference proteome</keyword>
<dbReference type="InterPro" id="IPR046346">
    <property type="entry name" value="Aminoacid_DH-like_N_sf"/>
</dbReference>
<dbReference type="EMBL" id="JBHLUH010000091">
    <property type="protein sequence ID" value="MFC0533858.1"/>
    <property type="molecule type" value="Genomic_DNA"/>
</dbReference>
<keyword evidence="8 11" id="KW-0368">Histidine biosynthesis</keyword>
<keyword evidence="3 11" id="KW-0028">Amino-acid biosynthesis</keyword>
<evidence type="ECO:0000256" key="9">
    <source>
        <dbReference type="ARBA" id="ARBA00023167"/>
    </source>
</evidence>
<dbReference type="InterPro" id="IPR036291">
    <property type="entry name" value="NAD(P)-bd_dom_sf"/>
</dbReference>
<gene>
    <name evidence="11" type="primary">folD</name>
    <name evidence="14" type="ORF">ACFFIA_40275</name>
</gene>
<comment type="subunit">
    <text evidence="11">Homodimer.</text>
</comment>
<evidence type="ECO:0000256" key="1">
    <source>
        <dbReference type="ARBA" id="ARBA00004777"/>
    </source>
</evidence>
<comment type="pathway">
    <text evidence="1 11">One-carbon metabolism; tetrahydrofolate interconversion.</text>
</comment>
<organism evidence="14 15">
    <name type="scientific">Phytohabitans kaempferiae</name>
    <dbReference type="NCBI Taxonomy" id="1620943"/>
    <lineage>
        <taxon>Bacteria</taxon>
        <taxon>Bacillati</taxon>
        <taxon>Actinomycetota</taxon>
        <taxon>Actinomycetes</taxon>
        <taxon>Micromonosporales</taxon>
        <taxon>Micromonosporaceae</taxon>
    </lineage>
</organism>
<proteinExistence type="inferred from homology"/>
<feature type="domain" description="Tetrahydrofolate dehydrogenase/cyclohydrolase catalytic" evidence="12">
    <location>
        <begin position="12"/>
        <end position="125"/>
    </location>
</feature>
<dbReference type="CDD" id="cd01080">
    <property type="entry name" value="NAD_bind_m-THF_DH_Cyclohyd"/>
    <property type="match status" value="1"/>
</dbReference>
<dbReference type="InterPro" id="IPR020631">
    <property type="entry name" value="THF_DH/CycHdrlase_NAD-bd_dom"/>
</dbReference>
<evidence type="ECO:0000256" key="10">
    <source>
        <dbReference type="ARBA" id="ARBA00023268"/>
    </source>
</evidence>
<keyword evidence="10 11" id="KW-0511">Multifunctional enzyme</keyword>
<dbReference type="SUPFAM" id="SSF53223">
    <property type="entry name" value="Aminoacid dehydrogenase-like, N-terminal domain"/>
    <property type="match status" value="1"/>
</dbReference>
<dbReference type="HAMAP" id="MF_01576">
    <property type="entry name" value="THF_DHG_CYH"/>
    <property type="match status" value="1"/>
</dbReference>
<evidence type="ECO:0000313" key="14">
    <source>
        <dbReference type="EMBL" id="MFC0533858.1"/>
    </source>
</evidence>
<dbReference type="RefSeq" id="WP_377261981.1">
    <property type="nucleotide sequence ID" value="NZ_JBHLUH010000091.1"/>
</dbReference>
<dbReference type="Pfam" id="PF02882">
    <property type="entry name" value="THF_DHG_CYH_C"/>
    <property type="match status" value="1"/>
</dbReference>
<dbReference type="InterPro" id="IPR020630">
    <property type="entry name" value="THF_DH/CycHdrlase_cat_dom"/>
</dbReference>
<dbReference type="InterPro" id="IPR000672">
    <property type="entry name" value="THF_DH/CycHdrlase"/>
</dbReference>
<comment type="catalytic activity">
    <reaction evidence="11">
        <text>(6R)-5,10-methenyltetrahydrofolate + H2O = (6R)-10-formyltetrahydrofolate + H(+)</text>
        <dbReference type="Rhea" id="RHEA:23700"/>
        <dbReference type="ChEBI" id="CHEBI:15377"/>
        <dbReference type="ChEBI" id="CHEBI:15378"/>
        <dbReference type="ChEBI" id="CHEBI:57455"/>
        <dbReference type="ChEBI" id="CHEBI:195366"/>
        <dbReference type="EC" id="3.5.4.9"/>
    </reaction>
</comment>
<reference evidence="14 15" key="1">
    <citation type="submission" date="2024-09" db="EMBL/GenBank/DDBJ databases">
        <authorList>
            <person name="Sun Q."/>
            <person name="Mori K."/>
        </authorList>
    </citation>
    <scope>NUCLEOTIDE SEQUENCE [LARGE SCALE GENOMIC DNA]</scope>
    <source>
        <strain evidence="14 15">TBRC 3947</strain>
    </source>
</reference>
<keyword evidence="5 11" id="KW-0378">Hydrolase</keyword>
<feature type="binding site" evidence="11">
    <location>
        <begin position="170"/>
        <end position="172"/>
    </location>
    <ligand>
        <name>NADP(+)</name>
        <dbReference type="ChEBI" id="CHEBI:58349"/>
    </ligand>
</feature>
<evidence type="ECO:0000259" key="13">
    <source>
        <dbReference type="Pfam" id="PF02882"/>
    </source>
</evidence>